<dbReference type="KEGG" id="pbz:GN234_16520"/>
<sequence>MTFISYAQNFEDIRLWRALQSVENGFYLDVGANHPTDDSVTRAFYDRGWRGINIEPVPAYYDALCQQRPHDINLQCVAGENAESLTFYTIADTGLSTVEASVAQQHRDAGMDVRNQTVQSRTLASICEQYAQDRPIHFLKIDVEGHEETVLRGMDFSRWRPWIILIETPWARDQTWENLVTDAGYQSILFDGINTYYLAEEHLALKPAFDIPPCNLDGFQLCKGHKFSHPLSDTDQQLSAALQRAEQAEAQLHAIQNSRTWRALNKLRTLLHRAQAGPAQK</sequence>
<evidence type="ECO:0000313" key="4">
    <source>
        <dbReference type="Proteomes" id="UP000509545"/>
    </source>
</evidence>
<dbReference type="GO" id="GO:0005737">
    <property type="term" value="C:cytoplasm"/>
    <property type="evidence" value="ECO:0007669"/>
    <property type="project" value="GOC"/>
</dbReference>
<dbReference type="SUPFAM" id="SSF53335">
    <property type="entry name" value="S-adenosyl-L-methionine-dependent methyltransferases"/>
    <property type="match status" value="1"/>
</dbReference>
<dbReference type="RefSeq" id="WP_176688788.1">
    <property type="nucleotide sequence ID" value="NZ_CP048810.1"/>
</dbReference>
<feature type="coiled-coil region" evidence="1">
    <location>
        <begin position="231"/>
        <end position="258"/>
    </location>
</feature>
<dbReference type="GO" id="GO:0032259">
    <property type="term" value="P:methylation"/>
    <property type="evidence" value="ECO:0007669"/>
    <property type="project" value="UniProtKB-KW"/>
</dbReference>
<evidence type="ECO:0000256" key="1">
    <source>
        <dbReference type="SAM" id="Coils"/>
    </source>
</evidence>
<dbReference type="Proteomes" id="UP000509545">
    <property type="component" value="Chromosome"/>
</dbReference>
<dbReference type="NCBIfam" id="TIGR01444">
    <property type="entry name" value="fkbM_fam"/>
    <property type="match status" value="1"/>
</dbReference>
<dbReference type="GO" id="GO:0005886">
    <property type="term" value="C:plasma membrane"/>
    <property type="evidence" value="ECO:0007669"/>
    <property type="project" value="TreeGrafter"/>
</dbReference>
<evidence type="ECO:0000259" key="2">
    <source>
        <dbReference type="Pfam" id="PF05050"/>
    </source>
</evidence>
<dbReference type="EMBL" id="CP048810">
    <property type="protein sequence ID" value="QKS83459.1"/>
    <property type="molecule type" value="Genomic_DNA"/>
</dbReference>
<reference evidence="3 4" key="1">
    <citation type="submission" date="2020-02" db="EMBL/GenBank/DDBJ databases">
        <authorList>
            <person name="Liang J."/>
        </authorList>
    </citation>
    <scope>NUCLEOTIDE SEQUENCE [LARGE SCALE GENOMIC DNA]</scope>
    <source>
        <strain evidence="3 4">L22-9</strain>
    </source>
</reference>
<gene>
    <name evidence="3" type="ORF">GN234_16520</name>
</gene>
<keyword evidence="1" id="KW-0175">Coiled coil</keyword>
<organism evidence="3 4">
    <name type="scientific">Pseudomonas bijieensis</name>
    <dbReference type="NCBI Taxonomy" id="2681983"/>
    <lineage>
        <taxon>Bacteria</taxon>
        <taxon>Pseudomonadati</taxon>
        <taxon>Pseudomonadota</taxon>
        <taxon>Gammaproteobacteria</taxon>
        <taxon>Pseudomonadales</taxon>
        <taxon>Pseudomonadaceae</taxon>
        <taxon>Pseudomonas</taxon>
    </lineage>
</organism>
<dbReference type="PANTHER" id="PTHR34009:SF2">
    <property type="entry name" value="PROTEIN STAR"/>
    <property type="match status" value="1"/>
</dbReference>
<feature type="domain" description="Methyltransferase FkbM" evidence="2">
    <location>
        <begin position="29"/>
        <end position="185"/>
    </location>
</feature>
<dbReference type="Pfam" id="PF05050">
    <property type="entry name" value="Methyltransf_21"/>
    <property type="match status" value="1"/>
</dbReference>
<dbReference type="PANTHER" id="PTHR34009">
    <property type="entry name" value="PROTEIN STAR"/>
    <property type="match status" value="1"/>
</dbReference>
<evidence type="ECO:0000313" key="3">
    <source>
        <dbReference type="EMBL" id="QKS83459.1"/>
    </source>
</evidence>
<dbReference type="AlphaFoldDB" id="A0A6N1CDM2"/>
<dbReference type="GO" id="GO:0008168">
    <property type="term" value="F:methyltransferase activity"/>
    <property type="evidence" value="ECO:0007669"/>
    <property type="project" value="UniProtKB-KW"/>
</dbReference>
<dbReference type="InterPro" id="IPR029063">
    <property type="entry name" value="SAM-dependent_MTases_sf"/>
</dbReference>
<dbReference type="InterPro" id="IPR006342">
    <property type="entry name" value="FkbM_mtfrase"/>
</dbReference>
<dbReference type="Gene3D" id="3.40.50.150">
    <property type="entry name" value="Vaccinia Virus protein VP39"/>
    <property type="match status" value="1"/>
</dbReference>
<dbReference type="GO" id="GO:0006888">
    <property type="term" value="P:endoplasmic reticulum to Golgi vesicle-mediated transport"/>
    <property type="evidence" value="ECO:0007669"/>
    <property type="project" value="TreeGrafter"/>
</dbReference>
<name>A0A6N1CDM2_9PSED</name>
<protein>
    <submittedName>
        <fullName evidence="3">FkbM family methyltransferase</fullName>
    </submittedName>
</protein>
<keyword evidence="3" id="KW-0808">Transferase</keyword>
<accession>A0A6N1CDM2</accession>
<proteinExistence type="predicted"/>
<keyword evidence="4" id="KW-1185">Reference proteome</keyword>
<dbReference type="GO" id="GO:0016197">
    <property type="term" value="P:endosomal transport"/>
    <property type="evidence" value="ECO:0007669"/>
    <property type="project" value="TreeGrafter"/>
</dbReference>
<keyword evidence="3" id="KW-0489">Methyltransferase</keyword>
<dbReference type="InterPro" id="IPR053202">
    <property type="entry name" value="EGF_Rcpt_Signaling_Reg"/>
</dbReference>